<reference evidence="2" key="1">
    <citation type="submission" date="2020-11" db="EMBL/GenBank/DDBJ databases">
        <authorList>
            <consortium name="DOE Joint Genome Institute"/>
            <person name="Ahrendt S."/>
            <person name="Riley R."/>
            <person name="Andreopoulos W."/>
            <person name="Labutti K."/>
            <person name="Pangilinan J."/>
            <person name="Ruiz-Duenas F.J."/>
            <person name="Barrasa J.M."/>
            <person name="Sanchez-Garcia M."/>
            <person name="Camarero S."/>
            <person name="Miyauchi S."/>
            <person name="Serrano A."/>
            <person name="Linde D."/>
            <person name="Babiker R."/>
            <person name="Drula E."/>
            <person name="Ayuso-Fernandez I."/>
            <person name="Pacheco R."/>
            <person name="Padilla G."/>
            <person name="Ferreira P."/>
            <person name="Barriuso J."/>
            <person name="Kellner H."/>
            <person name="Castanera R."/>
            <person name="Alfaro M."/>
            <person name="Ramirez L."/>
            <person name="Pisabarro A.G."/>
            <person name="Kuo A."/>
            <person name="Tritt A."/>
            <person name="Lipzen A."/>
            <person name="He G."/>
            <person name="Yan M."/>
            <person name="Ng V."/>
            <person name="Cullen D."/>
            <person name="Martin F."/>
            <person name="Rosso M.-N."/>
            <person name="Henrissat B."/>
            <person name="Hibbett D."/>
            <person name="Martinez A.T."/>
            <person name="Grigoriev I.V."/>
        </authorList>
    </citation>
    <scope>NUCLEOTIDE SEQUENCE</scope>
    <source>
        <strain evidence="2">CBS 506.95</strain>
    </source>
</reference>
<keyword evidence="3" id="KW-1185">Reference proteome</keyword>
<dbReference type="OrthoDB" id="3536723at2759"/>
<evidence type="ECO:0000313" key="3">
    <source>
        <dbReference type="Proteomes" id="UP000807306"/>
    </source>
</evidence>
<name>A0A9P6ELU5_9AGAR</name>
<protein>
    <recommendedName>
        <fullName evidence="4">Secreted protein</fullName>
    </recommendedName>
</protein>
<evidence type="ECO:0000313" key="2">
    <source>
        <dbReference type="EMBL" id="KAF9531284.1"/>
    </source>
</evidence>
<accession>A0A9P6ELU5</accession>
<feature type="chain" id="PRO_5040231038" description="Secreted protein" evidence="1">
    <location>
        <begin position="23"/>
        <end position="135"/>
    </location>
</feature>
<keyword evidence="1" id="KW-0732">Signal</keyword>
<evidence type="ECO:0000256" key="1">
    <source>
        <dbReference type="SAM" id="SignalP"/>
    </source>
</evidence>
<feature type="signal peptide" evidence="1">
    <location>
        <begin position="1"/>
        <end position="22"/>
    </location>
</feature>
<dbReference type="AlphaFoldDB" id="A0A9P6ELU5"/>
<sequence length="135" mass="14589">MMWFRSFLPLSFVCFSALPVLSLNVPILSEYADLLQRCEEGGANAYVGVHYQGDTGYQTFNYGQCYPYQIGKDLAKMAVFCKSVTCYSNPDPDCTGGATPPVGVPLPKYATLINAADFVQLLGQGATCQPNGIPV</sequence>
<evidence type="ECO:0008006" key="4">
    <source>
        <dbReference type="Google" id="ProtNLM"/>
    </source>
</evidence>
<proteinExistence type="predicted"/>
<dbReference type="EMBL" id="MU157836">
    <property type="protein sequence ID" value="KAF9531284.1"/>
    <property type="molecule type" value="Genomic_DNA"/>
</dbReference>
<dbReference type="Proteomes" id="UP000807306">
    <property type="component" value="Unassembled WGS sequence"/>
</dbReference>
<gene>
    <name evidence="2" type="ORF">CPB83DRAFT_849693</name>
</gene>
<comment type="caution">
    <text evidence="2">The sequence shown here is derived from an EMBL/GenBank/DDBJ whole genome shotgun (WGS) entry which is preliminary data.</text>
</comment>
<organism evidence="2 3">
    <name type="scientific">Crepidotus variabilis</name>
    <dbReference type="NCBI Taxonomy" id="179855"/>
    <lineage>
        <taxon>Eukaryota</taxon>
        <taxon>Fungi</taxon>
        <taxon>Dikarya</taxon>
        <taxon>Basidiomycota</taxon>
        <taxon>Agaricomycotina</taxon>
        <taxon>Agaricomycetes</taxon>
        <taxon>Agaricomycetidae</taxon>
        <taxon>Agaricales</taxon>
        <taxon>Agaricineae</taxon>
        <taxon>Crepidotaceae</taxon>
        <taxon>Crepidotus</taxon>
    </lineage>
</organism>